<dbReference type="Proteomes" id="UP000248340">
    <property type="component" value="Unassembled WGS sequence"/>
</dbReference>
<feature type="chain" id="PRO_5016278282" evidence="1">
    <location>
        <begin position="36"/>
        <end position="126"/>
    </location>
</feature>
<gene>
    <name evidence="2" type="ORF">BO82DRAFT_400717</name>
</gene>
<keyword evidence="3" id="KW-1185">Reference proteome</keyword>
<sequence>MAPRLPKVPPGYLAIYWAEKVVLLMLLHFHSPVACEPEPLFDFAEAERAVENGFIDIFCGKVIRSNISGDFASPKSYDEVAGPGVFKACVDLTKQIMWAAHQDPSVLDGEGEVLAERLCALGFAIF</sequence>
<accession>A0A319CBU6</accession>
<dbReference type="AlphaFoldDB" id="A0A319CBU6"/>
<dbReference type="GeneID" id="37141955"/>
<dbReference type="RefSeq" id="XP_025493526.1">
    <property type="nucleotide sequence ID" value="XM_025639213.1"/>
</dbReference>
<evidence type="ECO:0000313" key="3">
    <source>
        <dbReference type="Proteomes" id="UP000248340"/>
    </source>
</evidence>
<proteinExistence type="predicted"/>
<organism evidence="2 3">
    <name type="scientific">Aspergillus uvarum CBS 121591</name>
    <dbReference type="NCBI Taxonomy" id="1448315"/>
    <lineage>
        <taxon>Eukaryota</taxon>
        <taxon>Fungi</taxon>
        <taxon>Dikarya</taxon>
        <taxon>Ascomycota</taxon>
        <taxon>Pezizomycotina</taxon>
        <taxon>Eurotiomycetes</taxon>
        <taxon>Eurotiomycetidae</taxon>
        <taxon>Eurotiales</taxon>
        <taxon>Aspergillaceae</taxon>
        <taxon>Aspergillus</taxon>
        <taxon>Aspergillus subgen. Circumdati</taxon>
    </lineage>
</organism>
<reference evidence="2 3" key="1">
    <citation type="submission" date="2016-12" db="EMBL/GenBank/DDBJ databases">
        <title>The genomes of Aspergillus section Nigri reveals drivers in fungal speciation.</title>
        <authorList>
            <consortium name="DOE Joint Genome Institute"/>
            <person name="Vesth T.C."/>
            <person name="Nybo J."/>
            <person name="Theobald S."/>
            <person name="Brandl J."/>
            <person name="Frisvad J.C."/>
            <person name="Nielsen K.F."/>
            <person name="Lyhne E.K."/>
            <person name="Kogle M.E."/>
            <person name="Kuo A."/>
            <person name="Riley R."/>
            <person name="Clum A."/>
            <person name="Nolan M."/>
            <person name="Lipzen A."/>
            <person name="Salamov A."/>
            <person name="Henrissat B."/>
            <person name="Wiebenga A."/>
            <person name="De Vries R.P."/>
            <person name="Grigoriev I.V."/>
            <person name="Mortensen U.H."/>
            <person name="Andersen M.R."/>
            <person name="Baker S.E."/>
        </authorList>
    </citation>
    <scope>NUCLEOTIDE SEQUENCE [LARGE SCALE GENOMIC DNA]</scope>
    <source>
        <strain evidence="2 3">CBS 121591</strain>
    </source>
</reference>
<dbReference type="OrthoDB" id="4415533at2759"/>
<evidence type="ECO:0000256" key="1">
    <source>
        <dbReference type="SAM" id="SignalP"/>
    </source>
</evidence>
<keyword evidence="1" id="KW-0732">Signal</keyword>
<dbReference type="VEuPathDB" id="FungiDB:BO82DRAFT_400717"/>
<dbReference type="EMBL" id="KZ821690">
    <property type="protein sequence ID" value="PYH83326.1"/>
    <property type="molecule type" value="Genomic_DNA"/>
</dbReference>
<name>A0A319CBU6_9EURO</name>
<protein>
    <submittedName>
        <fullName evidence="2">Uncharacterized protein</fullName>
    </submittedName>
</protein>
<feature type="signal peptide" evidence="1">
    <location>
        <begin position="1"/>
        <end position="35"/>
    </location>
</feature>
<evidence type="ECO:0000313" key="2">
    <source>
        <dbReference type="EMBL" id="PYH83326.1"/>
    </source>
</evidence>